<comment type="subcellular location">
    <subcellularLocation>
        <location evidence="1 6">Nucleus</location>
    </subcellularLocation>
</comment>
<evidence type="ECO:0000256" key="1">
    <source>
        <dbReference type="ARBA" id="ARBA00004123"/>
    </source>
</evidence>
<evidence type="ECO:0000313" key="9">
    <source>
        <dbReference type="Proteomes" id="UP001327560"/>
    </source>
</evidence>
<dbReference type="NCBIfam" id="TIGR01568">
    <property type="entry name" value="A_thal_3678"/>
    <property type="match status" value="1"/>
</dbReference>
<evidence type="ECO:0000313" key="8">
    <source>
        <dbReference type="EMBL" id="WOL09995.1"/>
    </source>
</evidence>
<dbReference type="InterPro" id="IPR006458">
    <property type="entry name" value="Ovate_C"/>
</dbReference>
<sequence>MDRLKSSFKSLQDVITNIKPTPTCIQQPQTLSFREADHLYSGLCTRLYPSHDDDDDDFFFSATPSPSTSCVDDEITYPGPPPIDILLPHLDDDCNMSSSSLRTITVLNEDASLGGDFEPGPVSSKRFFFSPRTTNSIMEEAKPPESGATAAASFCEGSRMVSLASRDPYLDFRASMEEMVAAHELRDWRCLQELLHCYLRLNEKKHHKVIVLAFVDLLMQLMSRDKEDR</sequence>
<gene>
    <name evidence="8" type="ORF">Cni_G18749</name>
</gene>
<protein>
    <recommendedName>
        <fullName evidence="6">Transcription repressor</fullName>
    </recommendedName>
    <alternativeName>
        <fullName evidence="6">Ovate family protein</fullName>
    </alternativeName>
</protein>
<evidence type="ECO:0000256" key="4">
    <source>
        <dbReference type="ARBA" id="ARBA00023163"/>
    </source>
</evidence>
<accession>A0AAQ3KL92</accession>
<keyword evidence="4 6" id="KW-0804">Transcription</keyword>
<name>A0AAQ3KL92_9LILI</name>
<dbReference type="AlphaFoldDB" id="A0AAQ3KL92"/>
<proteinExistence type="predicted"/>
<dbReference type="PANTHER" id="PTHR33057">
    <property type="entry name" value="TRANSCRIPTION REPRESSOR OFP7-RELATED"/>
    <property type="match status" value="1"/>
</dbReference>
<evidence type="ECO:0000256" key="3">
    <source>
        <dbReference type="ARBA" id="ARBA00023015"/>
    </source>
</evidence>
<evidence type="ECO:0000259" key="7">
    <source>
        <dbReference type="PROSITE" id="PS51754"/>
    </source>
</evidence>
<evidence type="ECO:0000256" key="5">
    <source>
        <dbReference type="ARBA" id="ARBA00023242"/>
    </source>
</evidence>
<dbReference type="PANTHER" id="PTHR33057:SF218">
    <property type="entry name" value="TRANSCRIPTION REPRESSOR"/>
    <property type="match status" value="1"/>
</dbReference>
<dbReference type="GO" id="GO:0045892">
    <property type="term" value="P:negative regulation of DNA-templated transcription"/>
    <property type="evidence" value="ECO:0007669"/>
    <property type="project" value="UniProtKB-UniRule"/>
</dbReference>
<dbReference type="InterPro" id="IPR038933">
    <property type="entry name" value="Ovate"/>
</dbReference>
<reference evidence="8 9" key="1">
    <citation type="submission" date="2023-10" db="EMBL/GenBank/DDBJ databases">
        <title>Chromosome-scale genome assembly provides insights into flower coloration mechanisms of Canna indica.</title>
        <authorList>
            <person name="Li C."/>
        </authorList>
    </citation>
    <scope>NUCLEOTIDE SEQUENCE [LARGE SCALE GENOMIC DNA]</scope>
    <source>
        <tissue evidence="8">Flower</tissue>
    </source>
</reference>
<keyword evidence="5 6" id="KW-0539">Nucleus</keyword>
<feature type="domain" description="OVATE" evidence="7">
    <location>
        <begin position="161"/>
        <end position="220"/>
    </location>
</feature>
<dbReference type="PROSITE" id="PS51754">
    <property type="entry name" value="OVATE"/>
    <property type="match status" value="1"/>
</dbReference>
<keyword evidence="3 6" id="KW-0805">Transcription regulation</keyword>
<keyword evidence="2 6" id="KW-0678">Repressor</keyword>
<dbReference type="GO" id="GO:0005634">
    <property type="term" value="C:nucleus"/>
    <property type="evidence" value="ECO:0007669"/>
    <property type="project" value="UniProtKB-SubCell"/>
</dbReference>
<evidence type="ECO:0000256" key="6">
    <source>
        <dbReference type="RuleBase" id="RU367028"/>
    </source>
</evidence>
<comment type="function">
    <text evidence="6">Transcriptional repressor that regulates multiple aspects of plant growth and development.</text>
</comment>
<dbReference type="Pfam" id="PF04844">
    <property type="entry name" value="Ovate"/>
    <property type="match status" value="1"/>
</dbReference>
<organism evidence="8 9">
    <name type="scientific">Canna indica</name>
    <name type="common">Indian-shot</name>
    <dbReference type="NCBI Taxonomy" id="4628"/>
    <lineage>
        <taxon>Eukaryota</taxon>
        <taxon>Viridiplantae</taxon>
        <taxon>Streptophyta</taxon>
        <taxon>Embryophyta</taxon>
        <taxon>Tracheophyta</taxon>
        <taxon>Spermatophyta</taxon>
        <taxon>Magnoliopsida</taxon>
        <taxon>Liliopsida</taxon>
        <taxon>Zingiberales</taxon>
        <taxon>Cannaceae</taxon>
        <taxon>Canna</taxon>
    </lineage>
</organism>
<keyword evidence="9" id="KW-1185">Reference proteome</keyword>
<dbReference type="Proteomes" id="UP001327560">
    <property type="component" value="Chromosome 6"/>
</dbReference>
<dbReference type="EMBL" id="CP136895">
    <property type="protein sequence ID" value="WOL09995.1"/>
    <property type="molecule type" value="Genomic_DNA"/>
</dbReference>
<evidence type="ECO:0000256" key="2">
    <source>
        <dbReference type="ARBA" id="ARBA00022491"/>
    </source>
</evidence>